<dbReference type="AlphaFoldDB" id="A0A1V5SCV9"/>
<dbReference type="EMBL" id="MWBO01000059">
    <property type="protein sequence ID" value="OQA51872.1"/>
    <property type="molecule type" value="Genomic_DNA"/>
</dbReference>
<organism evidence="1">
    <name type="scientific">candidate division WS2 bacterium ADurb.Bin280</name>
    <dbReference type="NCBI Taxonomy" id="1852829"/>
    <lineage>
        <taxon>Bacteria</taxon>
        <taxon>candidate division WS2</taxon>
    </lineage>
</organism>
<accession>A0A1V5SCV9</accession>
<dbReference type="Proteomes" id="UP000485367">
    <property type="component" value="Unassembled WGS sequence"/>
</dbReference>
<reference evidence="1" key="1">
    <citation type="submission" date="2017-02" db="EMBL/GenBank/DDBJ databases">
        <title>Delving into the versatile metabolic prowess of the omnipresent phylum Bacteroidetes.</title>
        <authorList>
            <person name="Nobu M.K."/>
            <person name="Mei R."/>
            <person name="Narihiro T."/>
            <person name="Kuroda K."/>
            <person name="Liu W.-T."/>
        </authorList>
    </citation>
    <scope>NUCLEOTIDE SEQUENCE</scope>
    <source>
        <strain evidence="1">ADurb.Bin280</strain>
    </source>
</reference>
<evidence type="ECO:0000313" key="1">
    <source>
        <dbReference type="EMBL" id="OQA51872.1"/>
    </source>
</evidence>
<sequence length="100" mass="10965">MVDLDVTYTIYTPISDEQIVRSLLGGNGDDRNVKVEIALDPKNTQEVEFRICSLKRSPRCNFAFAFDGYSTVDGAELYVEGIITKGGGSYGGHGLIDFSH</sequence>
<comment type="caution">
    <text evidence="1">The sequence shown here is derived from an EMBL/GenBank/DDBJ whole genome shotgun (WGS) entry which is preliminary data.</text>
</comment>
<protein>
    <submittedName>
        <fullName evidence="1">Uncharacterized protein</fullName>
    </submittedName>
</protein>
<gene>
    <name evidence="1" type="ORF">BWY43_00779</name>
</gene>
<proteinExistence type="predicted"/>
<name>A0A1V5SCV9_9BACT</name>